<dbReference type="PANTHER" id="PTHR35174">
    <property type="entry name" value="BLL7171 PROTEIN-RELATED"/>
    <property type="match status" value="1"/>
</dbReference>
<evidence type="ECO:0000259" key="2">
    <source>
        <dbReference type="Pfam" id="PF03795"/>
    </source>
</evidence>
<dbReference type="Proteomes" id="UP000245639">
    <property type="component" value="Unassembled WGS sequence"/>
</dbReference>
<comment type="similarity">
    <text evidence="1">Belongs to the YciI family.</text>
</comment>
<dbReference type="InterPro" id="IPR011008">
    <property type="entry name" value="Dimeric_a/b-barrel"/>
</dbReference>
<name>A0A2U1F3U7_9PSEU</name>
<accession>A0A2U1F3U7</accession>
<dbReference type="EMBL" id="QEKW01000012">
    <property type="protein sequence ID" value="PVZ06832.1"/>
    <property type="molecule type" value="Genomic_DNA"/>
</dbReference>
<sequence length="114" mass="11894">MTTYAALIYAADVDWTAPEHAEEMAEYGEFGRGAAAVIRGGAALYPTSTATTVRVSGGKGGDVVTGDGPYAETKEVLTGFYLLECSDLDEAVATAARIPAAWHGVVEVRPVIPM</sequence>
<dbReference type="RefSeq" id="WP_116709876.1">
    <property type="nucleotide sequence ID" value="NZ_QEKW01000012.1"/>
</dbReference>
<dbReference type="OrthoDB" id="668782at2"/>
<gene>
    <name evidence="3" type="ORF">C8D89_11225</name>
</gene>
<keyword evidence="4" id="KW-1185">Reference proteome</keyword>
<proteinExistence type="inferred from homology"/>
<dbReference type="Gene3D" id="3.30.70.1060">
    <property type="entry name" value="Dimeric alpha+beta barrel"/>
    <property type="match status" value="1"/>
</dbReference>
<evidence type="ECO:0000313" key="4">
    <source>
        <dbReference type="Proteomes" id="UP000245639"/>
    </source>
</evidence>
<evidence type="ECO:0000313" key="3">
    <source>
        <dbReference type="EMBL" id="PVZ06832.1"/>
    </source>
</evidence>
<dbReference type="SUPFAM" id="SSF54909">
    <property type="entry name" value="Dimeric alpha+beta barrel"/>
    <property type="match status" value="1"/>
</dbReference>
<dbReference type="InterPro" id="IPR005545">
    <property type="entry name" value="YCII"/>
</dbReference>
<feature type="domain" description="YCII-related" evidence="2">
    <location>
        <begin position="18"/>
        <end position="114"/>
    </location>
</feature>
<comment type="caution">
    <text evidence="3">The sequence shown here is derived from an EMBL/GenBank/DDBJ whole genome shotgun (WGS) entry which is preliminary data.</text>
</comment>
<dbReference type="Pfam" id="PF03795">
    <property type="entry name" value="YCII"/>
    <property type="match status" value="1"/>
</dbReference>
<dbReference type="AlphaFoldDB" id="A0A2U1F3U7"/>
<organism evidence="3 4">
    <name type="scientific">Actinomycetospora cinnamomea</name>
    <dbReference type="NCBI Taxonomy" id="663609"/>
    <lineage>
        <taxon>Bacteria</taxon>
        <taxon>Bacillati</taxon>
        <taxon>Actinomycetota</taxon>
        <taxon>Actinomycetes</taxon>
        <taxon>Pseudonocardiales</taxon>
        <taxon>Pseudonocardiaceae</taxon>
        <taxon>Actinomycetospora</taxon>
    </lineage>
</organism>
<dbReference type="PANTHER" id="PTHR35174:SF3">
    <property type="entry name" value="BLL7171 PROTEIN"/>
    <property type="match status" value="1"/>
</dbReference>
<reference evidence="3 4" key="1">
    <citation type="submission" date="2018-04" db="EMBL/GenBank/DDBJ databases">
        <title>Genomic Encyclopedia of Type Strains, Phase IV (KMG-IV): sequencing the most valuable type-strain genomes for metagenomic binning, comparative biology and taxonomic classification.</title>
        <authorList>
            <person name="Goeker M."/>
        </authorList>
    </citation>
    <scope>NUCLEOTIDE SEQUENCE [LARGE SCALE GENOMIC DNA]</scope>
    <source>
        <strain evidence="3 4">DSM 45771</strain>
    </source>
</reference>
<protein>
    <recommendedName>
        <fullName evidence="2">YCII-related domain-containing protein</fullName>
    </recommendedName>
</protein>
<evidence type="ECO:0000256" key="1">
    <source>
        <dbReference type="ARBA" id="ARBA00007689"/>
    </source>
</evidence>